<evidence type="ECO:0000256" key="4">
    <source>
        <dbReference type="ARBA" id="ARBA00022989"/>
    </source>
</evidence>
<feature type="transmembrane region" description="Helical" evidence="6">
    <location>
        <begin position="356"/>
        <end position="374"/>
    </location>
</feature>
<evidence type="ECO:0000256" key="2">
    <source>
        <dbReference type="ARBA" id="ARBA00022448"/>
    </source>
</evidence>
<feature type="transmembrane region" description="Helical" evidence="6">
    <location>
        <begin position="242"/>
        <end position="262"/>
    </location>
</feature>
<feature type="domain" description="Citrate transporter-like" evidence="7">
    <location>
        <begin position="18"/>
        <end position="447"/>
    </location>
</feature>
<organism evidence="8 9">
    <name type="scientific">Candidatus Enterocloster excrementigallinarum</name>
    <dbReference type="NCBI Taxonomy" id="2838558"/>
    <lineage>
        <taxon>Bacteria</taxon>
        <taxon>Bacillati</taxon>
        <taxon>Bacillota</taxon>
        <taxon>Clostridia</taxon>
        <taxon>Lachnospirales</taxon>
        <taxon>Lachnospiraceae</taxon>
        <taxon>Enterocloster</taxon>
    </lineage>
</organism>
<dbReference type="Proteomes" id="UP000823863">
    <property type="component" value="Unassembled WGS sequence"/>
</dbReference>
<dbReference type="GO" id="GO:0016020">
    <property type="term" value="C:membrane"/>
    <property type="evidence" value="ECO:0007669"/>
    <property type="project" value="UniProtKB-SubCell"/>
</dbReference>
<sequence length="503" mass="54103">MTMTIIAWAMIIVFLALVMMKKMQPFTALLLVPLVFTLGGAFLGQYTDEVATVIMQDDYADVYDAYTALESTNPEDYAAGSAELQVIADYEAAYAEAEASVGLWDQIAIIGDWTVDGVGQTSSTGIMLLFAILYFAIMLNAGLFDPVTRAMIRFAGGDPVKVLVGTAVVAACVSLNGDGTTTTLICCTAFIPIYKKLGLKMMNLGVLVILMNTIMNLLPWGGPTARVISVLQGQPGVDEQTILRALIPGMAVSVVYMLFVAVHLGMQERKRVGIQNISHEELMALTAPASPEDEALKRPKNVWINAIMTIAIVVMLVLGTFPSMFLFLVGTGLALMINYKKIKEQKARISENAGDALQVVILVFAAGIFMGLFTNSGMSDALANSLIYLIPAQLGRFWGLITAIVSAPGTFLLSNDAFYYGVLPVFAEAGYTYGFTALELGTASLLGQAFHLLSPLVAFIYLLLNLTGLDMGEWQRESAKWAVGIFVIFIALAAITGSVPLVK</sequence>
<keyword evidence="2" id="KW-0813">Transport</keyword>
<name>A0A9D2TEM6_9FIRM</name>
<feature type="transmembrane region" description="Helical" evidence="6">
    <location>
        <begin position="417"/>
        <end position="438"/>
    </location>
</feature>
<dbReference type="Pfam" id="PF03600">
    <property type="entry name" value="CitMHS"/>
    <property type="match status" value="1"/>
</dbReference>
<dbReference type="InterPro" id="IPR004680">
    <property type="entry name" value="Cit_transptr-like_dom"/>
</dbReference>
<feature type="transmembrane region" description="Helical" evidence="6">
    <location>
        <begin position="450"/>
        <end position="469"/>
    </location>
</feature>
<reference evidence="8" key="2">
    <citation type="submission" date="2021-04" db="EMBL/GenBank/DDBJ databases">
        <authorList>
            <person name="Gilroy R."/>
        </authorList>
    </citation>
    <scope>NUCLEOTIDE SEQUENCE</scope>
    <source>
        <strain evidence="8">CHK198-12963</strain>
    </source>
</reference>
<evidence type="ECO:0000256" key="3">
    <source>
        <dbReference type="ARBA" id="ARBA00022692"/>
    </source>
</evidence>
<keyword evidence="3 6" id="KW-0812">Transmembrane</keyword>
<feature type="transmembrane region" description="Helical" evidence="6">
    <location>
        <begin position="125"/>
        <end position="144"/>
    </location>
</feature>
<evidence type="ECO:0000313" key="8">
    <source>
        <dbReference type="EMBL" id="HJC67585.1"/>
    </source>
</evidence>
<feature type="transmembrane region" description="Helical" evidence="6">
    <location>
        <begin position="204"/>
        <end position="222"/>
    </location>
</feature>
<keyword evidence="5 6" id="KW-0472">Membrane</keyword>
<feature type="transmembrane region" description="Helical" evidence="6">
    <location>
        <begin position="481"/>
        <end position="502"/>
    </location>
</feature>
<keyword evidence="4 6" id="KW-1133">Transmembrane helix</keyword>
<comment type="subcellular location">
    <subcellularLocation>
        <location evidence="1">Membrane</location>
        <topology evidence="1">Multi-pass membrane protein</topology>
    </subcellularLocation>
</comment>
<feature type="transmembrane region" description="Helical" evidence="6">
    <location>
        <begin position="386"/>
        <end position="405"/>
    </location>
</feature>
<dbReference type="NCBIfam" id="TIGR00784">
    <property type="entry name" value="citMHS"/>
    <property type="match status" value="1"/>
</dbReference>
<proteinExistence type="predicted"/>
<evidence type="ECO:0000256" key="6">
    <source>
        <dbReference type="SAM" id="Phobius"/>
    </source>
</evidence>
<accession>A0A9D2TEM6</accession>
<reference evidence="8" key="1">
    <citation type="journal article" date="2021" name="PeerJ">
        <title>Extensive microbial diversity within the chicken gut microbiome revealed by metagenomics and culture.</title>
        <authorList>
            <person name="Gilroy R."/>
            <person name="Ravi A."/>
            <person name="Getino M."/>
            <person name="Pursley I."/>
            <person name="Horton D.L."/>
            <person name="Alikhan N.F."/>
            <person name="Baker D."/>
            <person name="Gharbi K."/>
            <person name="Hall N."/>
            <person name="Watson M."/>
            <person name="Adriaenssens E.M."/>
            <person name="Foster-Nyarko E."/>
            <person name="Jarju S."/>
            <person name="Secka A."/>
            <person name="Antonio M."/>
            <person name="Oren A."/>
            <person name="Chaudhuri R.R."/>
            <person name="La Ragione R."/>
            <person name="Hildebrand F."/>
            <person name="Pallen M.J."/>
        </authorList>
    </citation>
    <scope>NUCLEOTIDE SEQUENCE</scope>
    <source>
        <strain evidence="8">CHK198-12963</strain>
    </source>
</reference>
<dbReference type="AlphaFoldDB" id="A0A9D2TEM6"/>
<dbReference type="GO" id="GO:0015137">
    <property type="term" value="F:citrate transmembrane transporter activity"/>
    <property type="evidence" value="ECO:0007669"/>
    <property type="project" value="InterPro"/>
</dbReference>
<evidence type="ECO:0000256" key="1">
    <source>
        <dbReference type="ARBA" id="ARBA00004141"/>
    </source>
</evidence>
<feature type="transmembrane region" description="Helical" evidence="6">
    <location>
        <begin position="306"/>
        <end position="336"/>
    </location>
</feature>
<gene>
    <name evidence="8" type="ORF">H9931_12880</name>
</gene>
<evidence type="ECO:0000256" key="5">
    <source>
        <dbReference type="ARBA" id="ARBA00023136"/>
    </source>
</evidence>
<dbReference type="EMBL" id="DWWB01000077">
    <property type="protein sequence ID" value="HJC67585.1"/>
    <property type="molecule type" value="Genomic_DNA"/>
</dbReference>
<evidence type="ECO:0000259" key="7">
    <source>
        <dbReference type="Pfam" id="PF03600"/>
    </source>
</evidence>
<protein>
    <submittedName>
        <fullName evidence="8">Citrate:proton symporter</fullName>
    </submittedName>
</protein>
<dbReference type="InterPro" id="IPR014738">
    <property type="entry name" value="Citrate_transporter"/>
</dbReference>
<evidence type="ECO:0000313" key="9">
    <source>
        <dbReference type="Proteomes" id="UP000823863"/>
    </source>
</evidence>
<comment type="caution">
    <text evidence="8">The sequence shown here is derived from an EMBL/GenBank/DDBJ whole genome shotgun (WGS) entry which is preliminary data.</text>
</comment>